<sequence>MSSLLINYDDEESKPILKPNEINNHKPNILDGYAPGNLYQLERIKRILKIIISIFILLAIISIFFYFAKVDQIKQIAIIDGSHIVVREDDSFNQDYSKLKYLNVSNGIAIIQTNFTPSYSNGSKLEVILLETIYCPSSEMETVMLKSGFGIEVVKVNSTTYRTTIYFSSTEIYFDCYLPIEYTEIYTSGWLKVISVYGEHYMSAIPTFIRFQPDTLLEKMKMVSYLVKLNINNIRYIFF</sequence>
<proteinExistence type="predicted"/>
<dbReference type="InParanoid" id="D3AXQ6"/>
<evidence type="ECO:0000313" key="3">
    <source>
        <dbReference type="Proteomes" id="UP000001396"/>
    </source>
</evidence>
<evidence type="ECO:0000313" key="2">
    <source>
        <dbReference type="EMBL" id="EFA85733.1"/>
    </source>
</evidence>
<keyword evidence="1" id="KW-0472">Membrane</keyword>
<dbReference type="Proteomes" id="UP000001396">
    <property type="component" value="Unassembled WGS sequence"/>
</dbReference>
<name>D3AXQ6_HETP5</name>
<reference evidence="2 3" key="1">
    <citation type="journal article" date="2011" name="Genome Res.">
        <title>Phylogeny-wide analysis of social amoeba genomes highlights ancient origins for complex intercellular communication.</title>
        <authorList>
            <person name="Heidel A.J."/>
            <person name="Lawal H.M."/>
            <person name="Felder M."/>
            <person name="Schilde C."/>
            <person name="Helps N.R."/>
            <person name="Tunggal B."/>
            <person name="Rivero F."/>
            <person name="John U."/>
            <person name="Schleicher M."/>
            <person name="Eichinger L."/>
            <person name="Platzer M."/>
            <person name="Noegel A.A."/>
            <person name="Schaap P."/>
            <person name="Gloeckner G."/>
        </authorList>
    </citation>
    <scope>NUCLEOTIDE SEQUENCE [LARGE SCALE GENOMIC DNA]</scope>
    <source>
        <strain evidence="3">ATCC 26659 / Pp 5 / PN500</strain>
    </source>
</reference>
<keyword evidence="1" id="KW-1133">Transmembrane helix</keyword>
<protein>
    <submittedName>
        <fullName evidence="2">Uncharacterized protein</fullName>
    </submittedName>
</protein>
<organism evidence="2 3">
    <name type="scientific">Heterostelium pallidum (strain ATCC 26659 / Pp 5 / PN500)</name>
    <name type="common">Cellular slime mold</name>
    <name type="synonym">Polysphondylium pallidum</name>
    <dbReference type="NCBI Taxonomy" id="670386"/>
    <lineage>
        <taxon>Eukaryota</taxon>
        <taxon>Amoebozoa</taxon>
        <taxon>Evosea</taxon>
        <taxon>Eumycetozoa</taxon>
        <taxon>Dictyostelia</taxon>
        <taxon>Acytosteliales</taxon>
        <taxon>Acytosteliaceae</taxon>
        <taxon>Heterostelium</taxon>
    </lineage>
</organism>
<dbReference type="GeneID" id="31356493"/>
<gene>
    <name evidence="2" type="ORF">PPL_00963</name>
</gene>
<accession>D3AXQ6</accession>
<comment type="caution">
    <text evidence="2">The sequence shown here is derived from an EMBL/GenBank/DDBJ whole genome shotgun (WGS) entry which is preliminary data.</text>
</comment>
<dbReference type="AlphaFoldDB" id="D3AXQ6"/>
<keyword evidence="3" id="KW-1185">Reference proteome</keyword>
<evidence type="ECO:0000256" key="1">
    <source>
        <dbReference type="SAM" id="Phobius"/>
    </source>
</evidence>
<dbReference type="EMBL" id="ADBJ01000004">
    <property type="protein sequence ID" value="EFA85733.1"/>
    <property type="molecule type" value="Genomic_DNA"/>
</dbReference>
<keyword evidence="1" id="KW-0812">Transmembrane</keyword>
<dbReference type="RefSeq" id="XP_020437839.1">
    <property type="nucleotide sequence ID" value="XM_020571981.1"/>
</dbReference>
<feature type="transmembrane region" description="Helical" evidence="1">
    <location>
        <begin position="47"/>
        <end position="68"/>
    </location>
</feature>